<sequence length="77" mass="8580">MKTPLANARTREQLSLHRPQGDNYSSFERERHSQGNVLIPPLKGVPARRGMYSSFEGGARRTGNVFPPRGGSKKVLM</sequence>
<name>A0A316EAJ6_9FLAO</name>
<organism evidence="2 3">
    <name type="scientific">Maribacter polysiphoniae</name>
    <dbReference type="NCBI Taxonomy" id="429344"/>
    <lineage>
        <taxon>Bacteria</taxon>
        <taxon>Pseudomonadati</taxon>
        <taxon>Bacteroidota</taxon>
        <taxon>Flavobacteriia</taxon>
        <taxon>Flavobacteriales</taxon>
        <taxon>Flavobacteriaceae</taxon>
        <taxon>Maribacter</taxon>
    </lineage>
</organism>
<dbReference type="EMBL" id="QGGQ01000001">
    <property type="protein sequence ID" value="PWK25783.1"/>
    <property type="molecule type" value="Genomic_DNA"/>
</dbReference>
<feature type="region of interest" description="Disordered" evidence="1">
    <location>
        <begin position="1"/>
        <end position="77"/>
    </location>
</feature>
<reference evidence="2 3" key="1">
    <citation type="submission" date="2018-05" db="EMBL/GenBank/DDBJ databases">
        <title>Genomic Encyclopedia of Archaeal and Bacterial Type Strains, Phase II (KMG-II): from individual species to whole genera.</title>
        <authorList>
            <person name="Goeker M."/>
        </authorList>
    </citation>
    <scope>NUCLEOTIDE SEQUENCE [LARGE SCALE GENOMIC DNA]</scope>
    <source>
        <strain evidence="2 3">DSM 23514</strain>
    </source>
</reference>
<proteinExistence type="predicted"/>
<accession>A0A316EAJ6</accession>
<dbReference type="AlphaFoldDB" id="A0A316EAJ6"/>
<evidence type="ECO:0000313" key="3">
    <source>
        <dbReference type="Proteomes" id="UP000245667"/>
    </source>
</evidence>
<dbReference type="Proteomes" id="UP000245667">
    <property type="component" value="Unassembled WGS sequence"/>
</dbReference>
<evidence type="ECO:0000313" key="2">
    <source>
        <dbReference type="EMBL" id="PWK25783.1"/>
    </source>
</evidence>
<evidence type="ECO:0000256" key="1">
    <source>
        <dbReference type="SAM" id="MobiDB-lite"/>
    </source>
</evidence>
<protein>
    <submittedName>
        <fullName evidence="2">Uncharacterized protein</fullName>
    </submittedName>
</protein>
<comment type="caution">
    <text evidence="2">The sequence shown here is derived from an EMBL/GenBank/DDBJ whole genome shotgun (WGS) entry which is preliminary data.</text>
</comment>
<gene>
    <name evidence="2" type="ORF">LX92_00526</name>
</gene>